<reference evidence="5 6" key="1">
    <citation type="submission" date="2012-10" db="EMBL/GenBank/DDBJ databases">
        <title>Genome sequencing and analysis of entomopathogenic fungi Beauveria bassiana D1-5.</title>
        <authorList>
            <person name="Li Q."/>
            <person name="Wang L."/>
            <person name="Zhang Z."/>
            <person name="Wang Q."/>
            <person name="Ren J."/>
            <person name="Wang M."/>
            <person name="Xu W."/>
            <person name="Wang J."/>
            <person name="Lu Y."/>
            <person name="Du Q."/>
            <person name="Sun Z."/>
        </authorList>
    </citation>
    <scope>NUCLEOTIDE SEQUENCE [LARGE SCALE GENOMIC DNA]</scope>
    <source>
        <strain evidence="5 6">D1-5</strain>
    </source>
</reference>
<name>A0A0A2VH68_BEABA</name>
<evidence type="ECO:0000256" key="1">
    <source>
        <dbReference type="ARBA" id="ARBA00023125"/>
    </source>
</evidence>
<evidence type="ECO:0000259" key="4">
    <source>
        <dbReference type="PROSITE" id="PS51253"/>
    </source>
</evidence>
<evidence type="ECO:0000256" key="2">
    <source>
        <dbReference type="ARBA" id="ARBA00023242"/>
    </source>
</evidence>
<organism evidence="5 6">
    <name type="scientific">Beauveria bassiana D1-5</name>
    <dbReference type="NCBI Taxonomy" id="1245745"/>
    <lineage>
        <taxon>Eukaryota</taxon>
        <taxon>Fungi</taxon>
        <taxon>Dikarya</taxon>
        <taxon>Ascomycota</taxon>
        <taxon>Pezizomycotina</taxon>
        <taxon>Sordariomycetes</taxon>
        <taxon>Hypocreomycetidae</taxon>
        <taxon>Hypocreales</taxon>
        <taxon>Cordycipitaceae</taxon>
        <taxon>Beauveria</taxon>
    </lineage>
</organism>
<dbReference type="EMBL" id="ANFO01000739">
    <property type="protein sequence ID" value="KGQ06943.1"/>
    <property type="molecule type" value="Genomic_DNA"/>
</dbReference>
<proteinExistence type="predicted"/>
<dbReference type="STRING" id="1245745.A0A0A2VH68"/>
<dbReference type="Pfam" id="PF05225">
    <property type="entry name" value="HTH_psq"/>
    <property type="match status" value="1"/>
</dbReference>
<evidence type="ECO:0000313" key="5">
    <source>
        <dbReference type="EMBL" id="KGQ06943.1"/>
    </source>
</evidence>
<dbReference type="InterPro" id="IPR009057">
    <property type="entry name" value="Homeodomain-like_sf"/>
</dbReference>
<dbReference type="PROSITE" id="PS51253">
    <property type="entry name" value="HTH_CENPB"/>
    <property type="match status" value="1"/>
</dbReference>
<dbReference type="SUPFAM" id="SSF46689">
    <property type="entry name" value="Homeodomain-like"/>
    <property type="match status" value="2"/>
</dbReference>
<dbReference type="SMART" id="SM00674">
    <property type="entry name" value="CENPB"/>
    <property type="match status" value="1"/>
</dbReference>
<accession>A0A0A2VH68</accession>
<keyword evidence="1" id="KW-0238">DNA-binding</keyword>
<dbReference type="InterPro" id="IPR006600">
    <property type="entry name" value="HTH_CenpB_DNA-bd_dom"/>
</dbReference>
<keyword evidence="2" id="KW-0539">Nucleus</keyword>
<dbReference type="HOGENOM" id="CLU_1180038_0_0_1"/>
<feature type="region of interest" description="Disordered" evidence="3">
    <location>
        <begin position="120"/>
        <end position="170"/>
    </location>
</feature>
<evidence type="ECO:0000256" key="3">
    <source>
        <dbReference type="SAM" id="MobiDB-lite"/>
    </source>
</evidence>
<feature type="domain" description="HTH CENPB-type" evidence="4">
    <location>
        <begin position="48"/>
        <end position="118"/>
    </location>
</feature>
<dbReference type="AlphaFoldDB" id="A0A0A2VH68"/>
<gene>
    <name evidence="5" type="ORF">BBAD15_g7731</name>
</gene>
<comment type="caution">
    <text evidence="5">The sequence shown here is derived from an EMBL/GenBank/DDBJ whole genome shotgun (WGS) entry which is preliminary data.</text>
</comment>
<protein>
    <recommendedName>
        <fullName evidence="4">HTH CENPB-type domain-containing protein</fullName>
    </recommendedName>
</protein>
<sequence length="237" mass="25963">MAPYSESDVKKALDLLKSGLSFGKASQLAGVPRSTLYDRKNGRNSARQAFEKQQKLSAEWERTLVSYVVEQSQLGRTPTHQQIKAVAKSYLASSGQATTIGKNWLNRFIKRHPEIATILVPPTEKDQAEGATRPTDIDGTTSNRDIEHAASSSDLEGATSSGDIEGGISSSDAQQACHACHMCKYGGTPIDLWQKIEKRISDQSAEIVQLREIIGHLVTEVRAQRQEACQNNPNQIS</sequence>
<dbReference type="Proteomes" id="UP000030106">
    <property type="component" value="Unassembled WGS sequence"/>
</dbReference>
<feature type="compositionally biased region" description="Low complexity" evidence="3">
    <location>
        <begin position="160"/>
        <end position="170"/>
    </location>
</feature>
<dbReference type="GO" id="GO:0003677">
    <property type="term" value="F:DNA binding"/>
    <property type="evidence" value="ECO:0007669"/>
    <property type="project" value="UniProtKB-KW"/>
</dbReference>
<dbReference type="InterPro" id="IPR007889">
    <property type="entry name" value="HTH_Psq"/>
</dbReference>
<dbReference type="Gene3D" id="1.10.10.60">
    <property type="entry name" value="Homeodomain-like"/>
    <property type="match status" value="1"/>
</dbReference>
<dbReference type="Pfam" id="PF03221">
    <property type="entry name" value="HTH_Tnp_Tc5"/>
    <property type="match status" value="1"/>
</dbReference>
<evidence type="ECO:0000313" key="6">
    <source>
        <dbReference type="Proteomes" id="UP000030106"/>
    </source>
</evidence>